<gene>
    <name evidence="1" type="ORF">LCGC14_2083360</name>
</gene>
<protein>
    <submittedName>
        <fullName evidence="1">Uncharacterized protein</fullName>
    </submittedName>
</protein>
<organism evidence="1">
    <name type="scientific">marine sediment metagenome</name>
    <dbReference type="NCBI Taxonomy" id="412755"/>
    <lineage>
        <taxon>unclassified sequences</taxon>
        <taxon>metagenomes</taxon>
        <taxon>ecological metagenomes</taxon>
    </lineage>
</organism>
<evidence type="ECO:0000313" key="1">
    <source>
        <dbReference type="EMBL" id="KKL72593.1"/>
    </source>
</evidence>
<name>A0A0F9EES7_9ZZZZ</name>
<dbReference type="AlphaFoldDB" id="A0A0F9EES7"/>
<proteinExistence type="predicted"/>
<sequence>MSEANQDQIIQELKKEIEIQLRVIAMIKEFFSSNSEFMKLYRQRSEGYSQRMKTILDNQEKIFSGLSELVKSAT</sequence>
<comment type="caution">
    <text evidence="1">The sequence shown here is derived from an EMBL/GenBank/DDBJ whole genome shotgun (WGS) entry which is preliminary data.</text>
</comment>
<dbReference type="EMBL" id="LAZR01025225">
    <property type="protein sequence ID" value="KKL72593.1"/>
    <property type="molecule type" value="Genomic_DNA"/>
</dbReference>
<accession>A0A0F9EES7</accession>
<reference evidence="1" key="1">
    <citation type="journal article" date="2015" name="Nature">
        <title>Complex archaea that bridge the gap between prokaryotes and eukaryotes.</title>
        <authorList>
            <person name="Spang A."/>
            <person name="Saw J.H."/>
            <person name="Jorgensen S.L."/>
            <person name="Zaremba-Niedzwiedzka K."/>
            <person name="Martijn J."/>
            <person name="Lind A.E."/>
            <person name="van Eijk R."/>
            <person name="Schleper C."/>
            <person name="Guy L."/>
            <person name="Ettema T.J."/>
        </authorList>
    </citation>
    <scope>NUCLEOTIDE SEQUENCE</scope>
</reference>